<dbReference type="GO" id="GO:0006393">
    <property type="term" value="P:termination of mitochondrial transcription"/>
    <property type="evidence" value="ECO:0007669"/>
    <property type="project" value="TreeGrafter"/>
</dbReference>
<evidence type="ECO:0000256" key="1">
    <source>
        <dbReference type="ARBA" id="ARBA00007692"/>
    </source>
</evidence>
<proteinExistence type="inferred from homology"/>
<dbReference type="OrthoDB" id="10064535at2759"/>
<keyword evidence="4" id="KW-1185">Reference proteome</keyword>
<dbReference type="Gene3D" id="1.25.70.10">
    <property type="entry name" value="Transcription termination factor 3, mitochondrial"/>
    <property type="match status" value="1"/>
</dbReference>
<dbReference type="PANTHER" id="PTHR15437">
    <property type="entry name" value="TRANSCRIPTION TERMINATION FACTOR, MITOCHONDRIAL"/>
    <property type="match status" value="1"/>
</dbReference>
<name>A0A8S4SAR9_9NEOP</name>
<protein>
    <submittedName>
        <fullName evidence="3">Jg10837 protein</fullName>
    </submittedName>
</protein>
<reference evidence="3" key="1">
    <citation type="submission" date="2022-03" db="EMBL/GenBank/DDBJ databases">
        <authorList>
            <person name="Lindestad O."/>
        </authorList>
    </citation>
    <scope>NUCLEOTIDE SEQUENCE</scope>
</reference>
<dbReference type="InterPro" id="IPR003690">
    <property type="entry name" value="MTERF"/>
</dbReference>
<comment type="similarity">
    <text evidence="1">Belongs to the mTERF family.</text>
</comment>
<evidence type="ECO:0000313" key="3">
    <source>
        <dbReference type="EMBL" id="CAH2263047.1"/>
    </source>
</evidence>
<organism evidence="3 4">
    <name type="scientific">Pararge aegeria aegeria</name>
    <dbReference type="NCBI Taxonomy" id="348720"/>
    <lineage>
        <taxon>Eukaryota</taxon>
        <taxon>Metazoa</taxon>
        <taxon>Ecdysozoa</taxon>
        <taxon>Arthropoda</taxon>
        <taxon>Hexapoda</taxon>
        <taxon>Insecta</taxon>
        <taxon>Pterygota</taxon>
        <taxon>Neoptera</taxon>
        <taxon>Endopterygota</taxon>
        <taxon>Lepidoptera</taxon>
        <taxon>Glossata</taxon>
        <taxon>Ditrysia</taxon>
        <taxon>Papilionoidea</taxon>
        <taxon>Nymphalidae</taxon>
        <taxon>Satyrinae</taxon>
        <taxon>Satyrini</taxon>
        <taxon>Parargina</taxon>
        <taxon>Pararge</taxon>
    </lineage>
</organism>
<gene>
    <name evidence="3" type="primary">jg10837</name>
    <name evidence="3" type="ORF">PAEG_LOCUS24303</name>
</gene>
<dbReference type="PANTHER" id="PTHR15437:SF7">
    <property type="entry name" value="TRANSCRIPTION TERMINATION FACTOR 5, MITOCHONDRIAL"/>
    <property type="match status" value="1"/>
</dbReference>
<dbReference type="InterPro" id="IPR038538">
    <property type="entry name" value="MTERF_sf"/>
</dbReference>
<comment type="caution">
    <text evidence="3">The sequence shown here is derived from an EMBL/GenBank/DDBJ whole genome shotgun (WGS) entry which is preliminary data.</text>
</comment>
<accession>A0A8S4SAR9</accession>
<dbReference type="AlphaFoldDB" id="A0A8S4SAR9"/>
<dbReference type="GO" id="GO:0003676">
    <property type="term" value="F:nucleic acid binding"/>
    <property type="evidence" value="ECO:0007669"/>
    <property type="project" value="InterPro"/>
</dbReference>
<sequence>MILRIPFCRSSRAWRSVKVRSFSWNHESNIKRLCKYLNVNETKAEYMLLKNPVLNKLDTARIKNVIEVLYKHGFRREVLIEEPSLCSILPVTLNFRFQVLQECGVDNITASHLLSHLTIMKHKTIGELKDSKIIPTTVNVENRLASYMTQWPTSLTTLVYGDVNKMTLYALRLKILQRYLELVLDVSQNEFERGLQTYPTIKHRPLQAINKTLNILKGQILMKNEKIKSNFYLVHIDPENLENILYNLRSIGGIDIKEVIQRFPKLAIKNCTTMLEIKKLLEEYGIGNEAQKRCFEIYTLSPSTIKERLEKTKSIPEFNAFYNHPRFLKMIHYNTKAYKRLMNLYNNNKKCLSLNILSGSSSHYEVYERAPGDRLGKGKDLLFCISQSLGNLYSINDIGKIIKRHPFWPYIPLVQVKYVHNQLCSEFTANDIFENCTILLYPWNKIWHIINLLNTKNTTGTENLSHELLDMKLLNKSQKLSLILYTLERNHYFSGNGVWSEEKHKNIVDLSKELESNKSIL</sequence>
<keyword evidence="2" id="KW-0809">Transit peptide</keyword>
<dbReference type="EMBL" id="CAKXAJ010026225">
    <property type="protein sequence ID" value="CAH2263047.1"/>
    <property type="molecule type" value="Genomic_DNA"/>
</dbReference>
<dbReference type="GO" id="GO:0005759">
    <property type="term" value="C:mitochondrial matrix"/>
    <property type="evidence" value="ECO:0007669"/>
    <property type="project" value="TreeGrafter"/>
</dbReference>
<evidence type="ECO:0000256" key="2">
    <source>
        <dbReference type="ARBA" id="ARBA00022946"/>
    </source>
</evidence>
<dbReference type="Proteomes" id="UP000838756">
    <property type="component" value="Unassembled WGS sequence"/>
</dbReference>
<evidence type="ECO:0000313" key="4">
    <source>
        <dbReference type="Proteomes" id="UP000838756"/>
    </source>
</evidence>